<dbReference type="Pfam" id="PF20789">
    <property type="entry name" value="4HBT_3C"/>
    <property type="match status" value="1"/>
</dbReference>
<feature type="domain" description="Acyl-CoA thioesterase-like C-terminal" evidence="2">
    <location>
        <begin position="122"/>
        <end position="255"/>
    </location>
</feature>
<dbReference type="Gene3D" id="2.40.160.210">
    <property type="entry name" value="Acyl-CoA thioesterase, double hotdog domain"/>
    <property type="match status" value="1"/>
</dbReference>
<dbReference type="EMBL" id="CADCUE010000265">
    <property type="protein sequence ID" value="CAA9357960.1"/>
    <property type="molecule type" value="Genomic_DNA"/>
</dbReference>
<sequence>MTAPAPAPTSTRELVLDDSWAYGAGVLHGGWLLETIASVALEATGHPHPLAVSAHYVAAPRLGAASVEVEPLREGRTVGSLRARLAQDGRPKVEVLLSAGTLPAAGTAPFLIDAAPPSLPSPQDCLLHEMPSGLPRNGILENLEIRLDPATASWTRGSFGGSAEVAGWIRSSSGRVVDPLFLLTVADALPPVTFDLGIGGWVPTVELTVLLRCQPVDGWLRVVQRARSVHGGWLDEECEVWDSAGQLVAQARQLAGYREPSA</sequence>
<protein>
    <submittedName>
        <fullName evidence="3">TesB-like acyl-CoA thioesterase 3</fullName>
    </submittedName>
</protein>
<dbReference type="InterPro" id="IPR049449">
    <property type="entry name" value="TesB_ACOT8-like_N"/>
</dbReference>
<evidence type="ECO:0000259" key="2">
    <source>
        <dbReference type="Pfam" id="PF20789"/>
    </source>
</evidence>
<dbReference type="InterPro" id="IPR042171">
    <property type="entry name" value="Acyl-CoA_hotdog"/>
</dbReference>
<evidence type="ECO:0000313" key="3">
    <source>
        <dbReference type="EMBL" id="CAA9357960.1"/>
    </source>
</evidence>
<dbReference type="InterPro" id="IPR052389">
    <property type="entry name" value="Sec_Metab_Biosynth-Assoc"/>
</dbReference>
<dbReference type="InterPro" id="IPR049450">
    <property type="entry name" value="ACOT8-like_C"/>
</dbReference>
<dbReference type="SUPFAM" id="SSF54637">
    <property type="entry name" value="Thioesterase/thiol ester dehydrase-isomerase"/>
    <property type="match status" value="2"/>
</dbReference>
<name>A0A6J4MFH4_9ACTN</name>
<organism evidence="3">
    <name type="scientific">uncultured Frankineae bacterium</name>
    <dbReference type="NCBI Taxonomy" id="437475"/>
    <lineage>
        <taxon>Bacteria</taxon>
        <taxon>Bacillati</taxon>
        <taxon>Actinomycetota</taxon>
        <taxon>Actinomycetes</taxon>
        <taxon>Frankiales</taxon>
        <taxon>environmental samples</taxon>
    </lineage>
</organism>
<dbReference type="AlphaFoldDB" id="A0A6J4MFH4"/>
<dbReference type="InterPro" id="IPR029069">
    <property type="entry name" value="HotDog_dom_sf"/>
</dbReference>
<dbReference type="Pfam" id="PF13622">
    <property type="entry name" value="4HBT_3"/>
    <property type="match status" value="1"/>
</dbReference>
<dbReference type="PANTHER" id="PTHR38110:SF1">
    <property type="entry name" value="THIOESTERASE DOMAIN-CONTAINING PROTEIN"/>
    <property type="match status" value="1"/>
</dbReference>
<evidence type="ECO:0000259" key="1">
    <source>
        <dbReference type="Pfam" id="PF13622"/>
    </source>
</evidence>
<dbReference type="PANTHER" id="PTHR38110">
    <property type="entry name" value="CHROMOSOME 23, WHOLE GENOME SHOTGUN SEQUENCE"/>
    <property type="match status" value="1"/>
</dbReference>
<accession>A0A6J4MFH4</accession>
<reference evidence="3" key="1">
    <citation type="submission" date="2020-02" db="EMBL/GenBank/DDBJ databases">
        <authorList>
            <person name="Meier V. D."/>
        </authorList>
    </citation>
    <scope>NUCLEOTIDE SEQUENCE</scope>
    <source>
        <strain evidence="3">AVDCRST_MAG16</strain>
    </source>
</reference>
<proteinExistence type="predicted"/>
<feature type="domain" description="Acyl-CoA thioesterase-like N-terminal HotDog" evidence="1">
    <location>
        <begin position="17"/>
        <end position="97"/>
    </location>
</feature>
<gene>
    <name evidence="3" type="ORF">AVDCRST_MAG16-2788</name>
</gene>